<protein>
    <recommendedName>
        <fullName evidence="1">Antitoxin Xre/MbcA/ParS-like toxin-binding domain-containing protein</fullName>
    </recommendedName>
</protein>
<proteinExistence type="predicted"/>
<keyword evidence="3" id="KW-1185">Reference proteome</keyword>
<name>A0A1A8TPR1_9GAMM</name>
<dbReference type="AlphaFoldDB" id="A0A1A8TPR1"/>
<dbReference type="InterPro" id="IPR011979">
    <property type="entry name" value="Antitox_Xre"/>
</dbReference>
<dbReference type="NCBIfam" id="TIGR02293">
    <property type="entry name" value="TAS_TIGR02293"/>
    <property type="match status" value="1"/>
</dbReference>
<dbReference type="OrthoDB" id="8595277at2"/>
<sequence length="148" mass="15936">MSIRSFKPSGKARDGLMATLSLSSDPISASMQLEEGFDASFLDKIVQNSKLAQATVVKVVGIDRATLSRHKKSHSKWQGATATKVYNGARVLDAALDLFNQDPQKAEQWLNTPAIALGNVSPSDYAKNPLGQEAVLDLIGRIKHGVMS</sequence>
<accession>A0A1A8TPR1</accession>
<evidence type="ECO:0000313" key="3">
    <source>
        <dbReference type="Proteomes" id="UP000092627"/>
    </source>
</evidence>
<dbReference type="Pfam" id="PF09722">
    <property type="entry name" value="Xre_MbcA_ParS_C"/>
    <property type="match status" value="1"/>
</dbReference>
<dbReference type="STRING" id="295068.MAQ5080_03305"/>
<dbReference type="Proteomes" id="UP000092627">
    <property type="component" value="Unassembled WGS sequence"/>
</dbReference>
<evidence type="ECO:0000313" key="2">
    <source>
        <dbReference type="EMBL" id="SBS35904.1"/>
    </source>
</evidence>
<evidence type="ECO:0000259" key="1">
    <source>
        <dbReference type="Pfam" id="PF09722"/>
    </source>
</evidence>
<organism evidence="2 3">
    <name type="scientific">Marinomonas aquimarina</name>
    <dbReference type="NCBI Taxonomy" id="295068"/>
    <lineage>
        <taxon>Bacteria</taxon>
        <taxon>Pseudomonadati</taxon>
        <taxon>Pseudomonadota</taxon>
        <taxon>Gammaproteobacteria</taxon>
        <taxon>Oceanospirillales</taxon>
        <taxon>Oceanospirillaceae</taxon>
        <taxon>Marinomonas</taxon>
    </lineage>
</organism>
<dbReference type="InterPro" id="IPR024467">
    <property type="entry name" value="Xre/MbcA/ParS-like_toxin-bd"/>
</dbReference>
<reference evidence="2 3" key="1">
    <citation type="submission" date="2016-06" db="EMBL/GenBank/DDBJ databases">
        <authorList>
            <person name="Kjaerup R.B."/>
            <person name="Dalgaard T.S."/>
            <person name="Juul-Madsen H.R."/>
        </authorList>
    </citation>
    <scope>NUCLEOTIDE SEQUENCE [LARGE SCALE GENOMIC DNA]</scope>
    <source>
        <strain evidence="2 3">CECT 5080</strain>
    </source>
</reference>
<gene>
    <name evidence="2" type="ORF">MAQ5080_03305</name>
</gene>
<dbReference type="EMBL" id="FLOC01000025">
    <property type="protein sequence ID" value="SBS35904.1"/>
    <property type="molecule type" value="Genomic_DNA"/>
</dbReference>
<feature type="domain" description="Antitoxin Xre/MbcA/ParS-like toxin-binding" evidence="1">
    <location>
        <begin position="95"/>
        <end position="145"/>
    </location>
</feature>